<dbReference type="PANTHER" id="PTHR46720">
    <property type="entry name" value="HYDROXYLASE, PUTATIVE (AFU_ORTHOLOGUE AFUA_3G01460)-RELATED"/>
    <property type="match status" value="1"/>
</dbReference>
<evidence type="ECO:0000256" key="1">
    <source>
        <dbReference type="ARBA" id="ARBA00022630"/>
    </source>
</evidence>
<keyword evidence="3" id="KW-0560">Oxidoreductase</keyword>
<dbReference type="PRINTS" id="PR00420">
    <property type="entry name" value="RNGMNOXGNASE"/>
</dbReference>
<accession>A0A8H4VRZ9</accession>
<evidence type="ECO:0000313" key="6">
    <source>
        <dbReference type="Proteomes" id="UP000521872"/>
    </source>
</evidence>
<dbReference type="Pfam" id="PF01494">
    <property type="entry name" value="FAD_binding_3"/>
    <property type="match status" value="1"/>
</dbReference>
<dbReference type="GO" id="GO:0044550">
    <property type="term" value="P:secondary metabolite biosynthetic process"/>
    <property type="evidence" value="ECO:0007669"/>
    <property type="project" value="TreeGrafter"/>
</dbReference>
<dbReference type="EMBL" id="JAACJL010000018">
    <property type="protein sequence ID" value="KAF4618180.1"/>
    <property type="molecule type" value="Genomic_DNA"/>
</dbReference>
<dbReference type="InterPro" id="IPR002938">
    <property type="entry name" value="FAD-bd"/>
</dbReference>
<dbReference type="InterPro" id="IPR051104">
    <property type="entry name" value="FAD_monoxygenase"/>
</dbReference>
<protein>
    <recommendedName>
        <fullName evidence="4">FAD-binding domain-containing protein</fullName>
    </recommendedName>
</protein>
<sequence length="443" mass="48371">MSSSSLKTRIAIVGGGMGGLALAVALSKLKAADHLEVNIYESASKLIEVGAGISFWPRGWEIMRNMGLEASLLSKLFPAGHKPLPEELRLLFSVRKGNQPQGTPILDKSGGTIPFHRADVQAVLLDHISPSIQCHLSHRLVNSEEKEDGVVLKFTNGATATCDLLIGADGIHSSVRRSLLSELKPTSDGEAARRALPLWTGVYVYRYMIDAEALRREYPDHPALQKMMIYCGKNKMMTAYPIREGKFINAAPMVSHPECAGTYLNDHGVHEATTDDLMSCFDNWEDEVRALAKYAVQPSRWAIQYVDPMDSYISSSGHVILLGDSAHAAPPYFANGAGLAIESAYVLAALIDKAAKATNGKVDVSRISKAYNAIRQPYCNAAAANCRALGSLYQLTIPGFEQYCDGEDIPEEKIAELSKLMSQGWEWTETSVMPELERALAML</sequence>
<keyword evidence="6" id="KW-1185">Reference proteome</keyword>
<evidence type="ECO:0000256" key="2">
    <source>
        <dbReference type="ARBA" id="ARBA00022827"/>
    </source>
</evidence>
<evidence type="ECO:0000313" key="5">
    <source>
        <dbReference type="EMBL" id="KAF4618180.1"/>
    </source>
</evidence>
<reference evidence="5 6" key="1">
    <citation type="submission" date="2019-12" db="EMBL/GenBank/DDBJ databases">
        <authorList>
            <person name="Floudas D."/>
            <person name="Bentzer J."/>
            <person name="Ahren D."/>
            <person name="Johansson T."/>
            <person name="Persson P."/>
            <person name="Tunlid A."/>
        </authorList>
    </citation>
    <scope>NUCLEOTIDE SEQUENCE [LARGE SCALE GENOMIC DNA]</scope>
    <source>
        <strain evidence="5 6">CBS 102.39</strain>
    </source>
</reference>
<feature type="domain" description="FAD-binding" evidence="4">
    <location>
        <begin position="7"/>
        <end position="382"/>
    </location>
</feature>
<dbReference type="InterPro" id="IPR036188">
    <property type="entry name" value="FAD/NAD-bd_sf"/>
</dbReference>
<gene>
    <name evidence="5" type="ORF">D9613_011516</name>
</gene>
<evidence type="ECO:0000256" key="3">
    <source>
        <dbReference type="ARBA" id="ARBA00023002"/>
    </source>
</evidence>
<organism evidence="5 6">
    <name type="scientific">Agrocybe pediades</name>
    <dbReference type="NCBI Taxonomy" id="84607"/>
    <lineage>
        <taxon>Eukaryota</taxon>
        <taxon>Fungi</taxon>
        <taxon>Dikarya</taxon>
        <taxon>Basidiomycota</taxon>
        <taxon>Agaricomycotina</taxon>
        <taxon>Agaricomycetes</taxon>
        <taxon>Agaricomycetidae</taxon>
        <taxon>Agaricales</taxon>
        <taxon>Agaricineae</taxon>
        <taxon>Strophariaceae</taxon>
        <taxon>Agrocybe</taxon>
    </lineage>
</organism>
<proteinExistence type="predicted"/>
<keyword evidence="1" id="KW-0285">Flavoprotein</keyword>
<dbReference type="GO" id="GO:0016491">
    <property type="term" value="F:oxidoreductase activity"/>
    <property type="evidence" value="ECO:0007669"/>
    <property type="project" value="UniProtKB-KW"/>
</dbReference>
<dbReference type="SUPFAM" id="SSF51905">
    <property type="entry name" value="FAD/NAD(P)-binding domain"/>
    <property type="match status" value="1"/>
</dbReference>
<dbReference type="GO" id="GO:0071949">
    <property type="term" value="F:FAD binding"/>
    <property type="evidence" value="ECO:0007669"/>
    <property type="project" value="InterPro"/>
</dbReference>
<dbReference type="Gene3D" id="3.50.50.60">
    <property type="entry name" value="FAD/NAD(P)-binding domain"/>
    <property type="match status" value="1"/>
</dbReference>
<dbReference type="Proteomes" id="UP000521872">
    <property type="component" value="Unassembled WGS sequence"/>
</dbReference>
<name>A0A8H4VRZ9_9AGAR</name>
<keyword evidence="2" id="KW-0274">FAD</keyword>
<comment type="caution">
    <text evidence="5">The sequence shown here is derived from an EMBL/GenBank/DDBJ whole genome shotgun (WGS) entry which is preliminary data.</text>
</comment>
<dbReference type="AlphaFoldDB" id="A0A8H4VRZ9"/>
<dbReference type="SUPFAM" id="SSF54373">
    <property type="entry name" value="FAD-linked reductases, C-terminal domain"/>
    <property type="match status" value="1"/>
</dbReference>
<evidence type="ECO:0000259" key="4">
    <source>
        <dbReference type="Pfam" id="PF01494"/>
    </source>
</evidence>
<dbReference type="PANTHER" id="PTHR46720:SF3">
    <property type="entry name" value="FAD-BINDING DOMAIN-CONTAINING PROTEIN-RELATED"/>
    <property type="match status" value="1"/>
</dbReference>